<gene>
    <name evidence="1" type="primary">Necator_chrV.g18218</name>
    <name evidence="1" type="ORF">RB195_013427</name>
</gene>
<name>A0ABR1DVV1_NECAM</name>
<dbReference type="EMBL" id="JAVFWL010000005">
    <property type="protein sequence ID" value="KAK6754413.1"/>
    <property type="molecule type" value="Genomic_DNA"/>
</dbReference>
<evidence type="ECO:0000313" key="1">
    <source>
        <dbReference type="EMBL" id="KAK6754413.1"/>
    </source>
</evidence>
<proteinExistence type="predicted"/>
<comment type="caution">
    <text evidence="1">The sequence shown here is derived from an EMBL/GenBank/DDBJ whole genome shotgun (WGS) entry which is preliminary data.</text>
</comment>
<reference evidence="1 2" key="1">
    <citation type="submission" date="2023-08" db="EMBL/GenBank/DDBJ databases">
        <title>A Necator americanus chromosomal reference genome.</title>
        <authorList>
            <person name="Ilik V."/>
            <person name="Petrzelkova K.J."/>
            <person name="Pardy F."/>
            <person name="Fuh T."/>
            <person name="Niatou-Singa F.S."/>
            <person name="Gouil Q."/>
            <person name="Baker L."/>
            <person name="Ritchie M.E."/>
            <person name="Jex A.R."/>
            <person name="Gazzola D."/>
            <person name="Li H."/>
            <person name="Toshio Fujiwara R."/>
            <person name="Zhan B."/>
            <person name="Aroian R.V."/>
            <person name="Pafco B."/>
            <person name="Schwarz E.M."/>
        </authorList>
    </citation>
    <scope>NUCLEOTIDE SEQUENCE [LARGE SCALE GENOMIC DNA]</scope>
    <source>
        <strain evidence="1 2">Aroian</strain>
        <tissue evidence="1">Whole animal</tissue>
    </source>
</reference>
<sequence length="69" mass="7997">MDNQSAQNVREKRDCLAWLRRPIEDYLVHGIYREARDVDTNATVIEAVHKLCKISIRDVSRNCVLKSLA</sequence>
<dbReference type="Proteomes" id="UP001303046">
    <property type="component" value="Unassembled WGS sequence"/>
</dbReference>
<keyword evidence="2" id="KW-1185">Reference proteome</keyword>
<evidence type="ECO:0000313" key="2">
    <source>
        <dbReference type="Proteomes" id="UP001303046"/>
    </source>
</evidence>
<organism evidence="1 2">
    <name type="scientific">Necator americanus</name>
    <name type="common">Human hookworm</name>
    <dbReference type="NCBI Taxonomy" id="51031"/>
    <lineage>
        <taxon>Eukaryota</taxon>
        <taxon>Metazoa</taxon>
        <taxon>Ecdysozoa</taxon>
        <taxon>Nematoda</taxon>
        <taxon>Chromadorea</taxon>
        <taxon>Rhabditida</taxon>
        <taxon>Rhabditina</taxon>
        <taxon>Rhabditomorpha</taxon>
        <taxon>Strongyloidea</taxon>
        <taxon>Ancylostomatidae</taxon>
        <taxon>Bunostominae</taxon>
        <taxon>Necator</taxon>
    </lineage>
</organism>
<accession>A0ABR1DVV1</accession>
<protein>
    <submittedName>
        <fullName evidence="1">Uncharacterized protein</fullName>
    </submittedName>
</protein>